<evidence type="ECO:0000313" key="2">
    <source>
        <dbReference type="Proteomes" id="UP001157961"/>
    </source>
</evidence>
<organism evidence="1 2">
    <name type="scientific">Shimia sagamensis</name>
    <dbReference type="NCBI Taxonomy" id="1566352"/>
    <lineage>
        <taxon>Bacteria</taxon>
        <taxon>Pseudomonadati</taxon>
        <taxon>Pseudomonadota</taxon>
        <taxon>Alphaproteobacteria</taxon>
        <taxon>Rhodobacterales</taxon>
        <taxon>Roseobacteraceae</taxon>
    </lineage>
</organism>
<name>A0ABY1PG58_9RHOB</name>
<reference evidence="1 2" key="1">
    <citation type="submission" date="2017-05" db="EMBL/GenBank/DDBJ databases">
        <authorList>
            <person name="Varghese N."/>
            <person name="Submissions S."/>
        </authorList>
    </citation>
    <scope>NUCLEOTIDE SEQUENCE [LARGE SCALE GENOMIC DNA]</scope>
    <source>
        <strain evidence="1 2">DSM 29734</strain>
    </source>
</reference>
<dbReference type="EMBL" id="FXTY01000009">
    <property type="protein sequence ID" value="SMP33135.1"/>
    <property type="molecule type" value="Genomic_DNA"/>
</dbReference>
<dbReference type="Proteomes" id="UP001157961">
    <property type="component" value="Unassembled WGS sequence"/>
</dbReference>
<keyword evidence="2" id="KW-1185">Reference proteome</keyword>
<gene>
    <name evidence="1" type="ORF">SAMN06265373_10917</name>
</gene>
<dbReference type="RefSeq" id="WP_283427526.1">
    <property type="nucleotide sequence ID" value="NZ_FXTY01000009.1"/>
</dbReference>
<evidence type="ECO:0000313" key="1">
    <source>
        <dbReference type="EMBL" id="SMP33135.1"/>
    </source>
</evidence>
<protein>
    <submittedName>
        <fullName evidence="1">Uncharacterized protein</fullName>
    </submittedName>
</protein>
<accession>A0ABY1PG58</accession>
<sequence length="123" mass="13668">MLKFVTELFKPNAPKAPPPITSETSMNFDAEEVAPFLTQLANNRRFAFPEDIAKAIGGAVSDIPVEDTKRWKITADFDGHPVRVEIEAFMDDVDAPDLYFFSTQAAISEIERELEAFAESIGT</sequence>
<comment type="caution">
    <text evidence="1">The sequence shown here is derived from an EMBL/GenBank/DDBJ whole genome shotgun (WGS) entry which is preliminary data.</text>
</comment>
<proteinExistence type="predicted"/>